<sequence length="103" mass="11276">MNVHAGLQKPNGDIDKDDLRRALSEGIRDVITVDDIVDDCGQRVGSTAEEASVNLFRCIFGHSNAYVHEWKPSMLRQTSGAEGFFTSSLVLSVILATLSVRLI</sequence>
<dbReference type="AlphaFoldDB" id="A0A0S3J3B3"/>
<dbReference type="GO" id="GO:0005549">
    <property type="term" value="F:odorant binding"/>
    <property type="evidence" value="ECO:0007669"/>
    <property type="project" value="InterPro"/>
</dbReference>
<dbReference type="EMBL" id="KT381506">
    <property type="protein sequence ID" value="ALR72512.1"/>
    <property type="molecule type" value="mRNA"/>
</dbReference>
<proteinExistence type="evidence at transcript level"/>
<dbReference type="SUPFAM" id="SSF47565">
    <property type="entry name" value="Insect pheromone/odorant-binding proteins"/>
    <property type="match status" value="1"/>
</dbReference>
<reference evidence="1" key="2">
    <citation type="submission" date="2015-08" db="EMBL/GenBank/DDBJ databases">
        <authorList>
            <person name="Babu N.S."/>
            <person name="Beckwith C.J."/>
            <person name="Beseler K.G."/>
            <person name="Brison A."/>
            <person name="Carone J.V."/>
            <person name="Caskin T.P."/>
            <person name="Diamond M."/>
            <person name="Durham M.E."/>
            <person name="Foxe J.M."/>
            <person name="Go M."/>
            <person name="Henderson B.A."/>
            <person name="Jones I.B."/>
            <person name="McGettigan J.A."/>
            <person name="Micheletti S.J."/>
            <person name="Nasrallah M.E."/>
            <person name="Ortiz D."/>
            <person name="Piller C.R."/>
            <person name="Privatt S.R."/>
            <person name="Schneider S.L."/>
            <person name="Sharp S."/>
            <person name="Smith T.C."/>
            <person name="Stanton J.D."/>
            <person name="Ullery H.E."/>
            <person name="Wilson R.J."/>
            <person name="Serrano M.G."/>
            <person name="Buck G."/>
            <person name="Lee V."/>
            <person name="Wang Y."/>
            <person name="Carvalho R."/>
            <person name="Voegtly L."/>
            <person name="Shi R."/>
            <person name="Duckworth R."/>
            <person name="Johnson A."/>
            <person name="Loviza R."/>
            <person name="Walstead R."/>
            <person name="Shah Z."/>
            <person name="Kiflezghi M."/>
            <person name="Wade K."/>
            <person name="Ball S.L."/>
            <person name="Bradley K.W."/>
            <person name="Asai D.J."/>
            <person name="Bowman C.A."/>
            <person name="Russell D.A."/>
            <person name="Pope W.H."/>
            <person name="Jacobs-Sera D."/>
            <person name="Hendrix R.W."/>
            <person name="Hatfull G.F."/>
        </authorList>
    </citation>
    <scope>NUCLEOTIDE SEQUENCE</scope>
</reference>
<reference evidence="1" key="1">
    <citation type="journal article" date="2015" name="BMC Genomics">
        <title>Candidate chemosensory genes identified in Colaphellus bowringi by antennal transcriptome analysis.</title>
        <authorList>
            <person name="Li X.M."/>
            <person name="Zhu X.Y."/>
            <person name="Wang Z.Q."/>
            <person name="Wang Y."/>
            <person name="He P."/>
            <person name="Chen G."/>
            <person name="Sun L."/>
            <person name="Deng D.G."/>
            <person name="Zhang Y.N."/>
        </authorList>
    </citation>
    <scope>NUCLEOTIDE SEQUENCE</scope>
</reference>
<organism evidence="1">
    <name type="scientific">Colaphellus bowringi</name>
    <dbReference type="NCBI Taxonomy" id="561076"/>
    <lineage>
        <taxon>Eukaryota</taxon>
        <taxon>Metazoa</taxon>
        <taxon>Ecdysozoa</taxon>
        <taxon>Arthropoda</taxon>
        <taxon>Hexapoda</taxon>
        <taxon>Insecta</taxon>
        <taxon>Pterygota</taxon>
        <taxon>Neoptera</taxon>
        <taxon>Endopterygota</taxon>
        <taxon>Coleoptera</taxon>
        <taxon>Polyphaga</taxon>
        <taxon>Cucujiformia</taxon>
        <taxon>Chrysomeloidea</taxon>
        <taxon>Chrysomelidae</taxon>
        <taxon>Chrysomelinae</taxon>
        <taxon>Chrysomelini</taxon>
        <taxon>Colaphellus</taxon>
    </lineage>
</organism>
<protein>
    <submittedName>
        <fullName evidence="1">Odorant binding protein 24</fullName>
    </submittedName>
</protein>
<evidence type="ECO:0000313" key="1">
    <source>
        <dbReference type="EMBL" id="ALR72512.1"/>
    </source>
</evidence>
<name>A0A0S3J3B3_9CUCU</name>
<accession>A0A0S3J3B3</accession>
<dbReference type="InterPro" id="IPR036728">
    <property type="entry name" value="PBP_GOBP_sf"/>
</dbReference>
<dbReference type="Gene3D" id="1.10.238.20">
    <property type="entry name" value="Pheromone/general odorant binding protein domain"/>
    <property type="match status" value="1"/>
</dbReference>